<dbReference type="Proteomes" id="UP000580250">
    <property type="component" value="Unassembled WGS sequence"/>
</dbReference>
<keyword evidence="8" id="KW-0333">Golgi apparatus</keyword>
<evidence type="ECO:0000256" key="5">
    <source>
        <dbReference type="ARBA" id="ARBA00022692"/>
    </source>
</evidence>
<dbReference type="PANTHER" id="PTHR11214:SF378">
    <property type="entry name" value="BETA-1,3-GALACTOSYLTRANSFERASE 4"/>
    <property type="match status" value="1"/>
</dbReference>
<keyword evidence="7 11" id="KW-1133">Transmembrane helix</keyword>
<evidence type="ECO:0000256" key="2">
    <source>
        <dbReference type="ARBA" id="ARBA00008661"/>
    </source>
</evidence>
<evidence type="ECO:0000256" key="8">
    <source>
        <dbReference type="ARBA" id="ARBA00023034"/>
    </source>
</evidence>
<dbReference type="Pfam" id="PF01762">
    <property type="entry name" value="Galactosyl_T"/>
    <property type="match status" value="1"/>
</dbReference>
<organism evidence="12 13">
    <name type="scientific">Meloidogyne enterolobii</name>
    <name type="common">Root-knot nematode worm</name>
    <name type="synonym">Meloidogyne mayaguensis</name>
    <dbReference type="NCBI Taxonomy" id="390850"/>
    <lineage>
        <taxon>Eukaryota</taxon>
        <taxon>Metazoa</taxon>
        <taxon>Ecdysozoa</taxon>
        <taxon>Nematoda</taxon>
        <taxon>Chromadorea</taxon>
        <taxon>Rhabditida</taxon>
        <taxon>Tylenchina</taxon>
        <taxon>Tylenchomorpha</taxon>
        <taxon>Tylenchoidea</taxon>
        <taxon>Meloidogynidae</taxon>
        <taxon>Meloidogyninae</taxon>
        <taxon>Meloidogyne</taxon>
    </lineage>
</organism>
<evidence type="ECO:0000313" key="13">
    <source>
        <dbReference type="Proteomes" id="UP000580250"/>
    </source>
</evidence>
<keyword evidence="4" id="KW-0808">Transferase</keyword>
<dbReference type="InterPro" id="IPR002659">
    <property type="entry name" value="Glyco_trans_31"/>
</dbReference>
<dbReference type="GO" id="GO:0006493">
    <property type="term" value="P:protein O-linked glycosylation"/>
    <property type="evidence" value="ECO:0007669"/>
    <property type="project" value="TreeGrafter"/>
</dbReference>
<keyword evidence="9 11" id="KW-0472">Membrane</keyword>
<accession>A0A6V7UKU7</accession>
<dbReference type="Gene3D" id="3.90.550.50">
    <property type="match status" value="1"/>
</dbReference>
<evidence type="ECO:0000256" key="11">
    <source>
        <dbReference type="SAM" id="Phobius"/>
    </source>
</evidence>
<feature type="region of interest" description="Disordered" evidence="10">
    <location>
        <begin position="1"/>
        <end position="31"/>
    </location>
</feature>
<name>A0A6V7UKU7_MELEN</name>
<dbReference type="GO" id="GO:0000139">
    <property type="term" value="C:Golgi membrane"/>
    <property type="evidence" value="ECO:0007669"/>
    <property type="project" value="UniProtKB-SubCell"/>
</dbReference>
<reference evidence="12 13" key="1">
    <citation type="submission" date="2020-08" db="EMBL/GenBank/DDBJ databases">
        <authorList>
            <person name="Koutsovoulos G."/>
            <person name="Danchin GJ E."/>
        </authorList>
    </citation>
    <scope>NUCLEOTIDE SEQUENCE [LARGE SCALE GENOMIC DNA]</scope>
</reference>
<proteinExistence type="inferred from homology"/>
<evidence type="ECO:0000256" key="3">
    <source>
        <dbReference type="ARBA" id="ARBA00022676"/>
    </source>
</evidence>
<evidence type="ECO:0000256" key="9">
    <source>
        <dbReference type="ARBA" id="ARBA00023136"/>
    </source>
</evidence>
<evidence type="ECO:0000256" key="4">
    <source>
        <dbReference type="ARBA" id="ARBA00022679"/>
    </source>
</evidence>
<evidence type="ECO:0000256" key="1">
    <source>
        <dbReference type="ARBA" id="ARBA00004323"/>
    </source>
</evidence>
<evidence type="ECO:0000256" key="10">
    <source>
        <dbReference type="SAM" id="MobiDB-lite"/>
    </source>
</evidence>
<feature type="transmembrane region" description="Helical" evidence="11">
    <location>
        <begin position="200"/>
        <end position="221"/>
    </location>
</feature>
<evidence type="ECO:0000256" key="6">
    <source>
        <dbReference type="ARBA" id="ARBA00022968"/>
    </source>
</evidence>
<sequence>MSQRRCSSSVSFSSACSSFSTSTTPSSCSSSYPLRITEQQLEINSSTYGRIRSSSSSPKSSKSSSTSSLLKINSQSDSNTISSSSFCWPLVRLNYKRSNSVRNSRQNNPSNSKPHYPLLVKLFSISQENSSSSPNSHLALITQNNISNQINNCQKSSSKANKGLQSIKVQKKRKNFNDSENAKNSPVQRRWIKKITIPDVLLILLLQFIWILPYIFIANYLERCLLPLRIYCYTDPDLLAVRRALRSSTEDCAAYFFAQNNGKDNERFIDNAGDRDIQNGFSFCNSNKSISTLLHPWRSNLDDPNLKRVVVIRTAPRALEYRKFIRASWKTAVEQHSDGPVIFVTGRDVTELSSESREHGDILQMDFEDSYRNLSTKMMGIYSYFTAHANIQQIVVINDDTIVNATALNVLFHQIEHWQNTSTSPDDKRYLIGKVSRGYPRLVFPWLPWYVSAEQYPHKCYPPFVQGSSFIISRDAAVDILQRICDFPWRHVHLDDVQMGIVTKCLGINNFHREGFDVGHGLDQFTVFHYQFSRYPASLLMEMFKTVRHLISC</sequence>
<evidence type="ECO:0000256" key="7">
    <source>
        <dbReference type="ARBA" id="ARBA00022989"/>
    </source>
</evidence>
<protein>
    <submittedName>
        <fullName evidence="12">Uncharacterized protein</fullName>
    </submittedName>
</protein>
<gene>
    <name evidence="12" type="ORF">MENT_LOCUS14366</name>
</gene>
<dbReference type="PROSITE" id="PS51257">
    <property type="entry name" value="PROKAR_LIPOPROTEIN"/>
    <property type="match status" value="1"/>
</dbReference>
<dbReference type="GO" id="GO:0016758">
    <property type="term" value="F:hexosyltransferase activity"/>
    <property type="evidence" value="ECO:0007669"/>
    <property type="project" value="InterPro"/>
</dbReference>
<comment type="caution">
    <text evidence="12">The sequence shown here is derived from an EMBL/GenBank/DDBJ whole genome shotgun (WGS) entry which is preliminary data.</text>
</comment>
<dbReference type="AlphaFoldDB" id="A0A6V7UKU7"/>
<comment type="similarity">
    <text evidence="2">Belongs to the glycosyltransferase 31 family.</text>
</comment>
<keyword evidence="3" id="KW-0328">Glycosyltransferase</keyword>
<dbReference type="OrthoDB" id="5512589at2759"/>
<dbReference type="EMBL" id="CAJEWN010000080">
    <property type="protein sequence ID" value="CAD2160611.1"/>
    <property type="molecule type" value="Genomic_DNA"/>
</dbReference>
<keyword evidence="5 11" id="KW-0812">Transmembrane</keyword>
<dbReference type="PANTHER" id="PTHR11214">
    <property type="entry name" value="BETA-1,3-N-ACETYLGLUCOSAMINYLTRANSFERASE"/>
    <property type="match status" value="1"/>
</dbReference>
<comment type="subcellular location">
    <subcellularLocation>
        <location evidence="1">Golgi apparatus membrane</location>
        <topology evidence="1">Single-pass type II membrane protein</topology>
    </subcellularLocation>
</comment>
<evidence type="ECO:0000313" key="12">
    <source>
        <dbReference type="EMBL" id="CAD2160611.1"/>
    </source>
</evidence>
<keyword evidence="6" id="KW-0735">Signal-anchor</keyword>
<feature type="region of interest" description="Disordered" evidence="10">
    <location>
        <begin position="47"/>
        <end position="68"/>
    </location>
</feature>